<dbReference type="EMBL" id="CP001293">
    <property type="protein sequence ID" value="ACK74102.1"/>
    <property type="molecule type" value="Genomic_DNA"/>
</dbReference>
<reference evidence="4" key="1">
    <citation type="journal article" date="2011" name="MBio">
        <title>Novel metabolic attributes of the genus Cyanothece, comprising a group of unicellular nitrogen-fixing Cyanobacteria.</title>
        <authorList>
            <person name="Bandyopadhyay A."/>
            <person name="Elvitigala T."/>
            <person name="Welsh E."/>
            <person name="Stockel J."/>
            <person name="Liberton M."/>
            <person name="Min H."/>
            <person name="Sherman L.A."/>
            <person name="Pakrasi H.B."/>
        </authorList>
    </citation>
    <scope>NUCLEOTIDE SEQUENCE [LARGE SCALE GENOMIC DNA]</scope>
    <source>
        <strain evidence="4">PCC 7424</strain>
        <plasmid evidence="4">pP742402</plasmid>
    </source>
</reference>
<evidence type="ECO:0000313" key="3">
    <source>
        <dbReference type="EMBL" id="ACK74102.1"/>
    </source>
</evidence>
<feature type="transmembrane region" description="Helical" evidence="1">
    <location>
        <begin position="53"/>
        <end position="71"/>
    </location>
</feature>
<dbReference type="Pfam" id="PF20712">
    <property type="entry name" value="CyanoTRADDas_TM"/>
    <property type="match status" value="1"/>
</dbReference>
<protein>
    <recommendedName>
        <fullName evidence="2">Cyanobacterial TRADD-N associated 2 transmembrane domain-containing protein</fullName>
    </recommendedName>
</protein>
<dbReference type="AlphaFoldDB" id="B7KMT0"/>
<keyword evidence="3" id="KW-0614">Plasmid</keyword>
<keyword evidence="1" id="KW-1133">Transmembrane helix</keyword>
<dbReference type="HOGENOM" id="CLU_172629_0_0_3"/>
<feature type="domain" description="Cyanobacterial TRADD-N associated 2 transmembrane" evidence="2">
    <location>
        <begin position="15"/>
        <end position="81"/>
    </location>
</feature>
<geneLocation type="plasmid" evidence="3 4">
    <name>pP742402</name>
</geneLocation>
<dbReference type="KEGG" id="cyc:PCC7424_5535"/>
<evidence type="ECO:0000259" key="2">
    <source>
        <dbReference type="Pfam" id="PF20712"/>
    </source>
</evidence>
<keyword evidence="4" id="KW-1185">Reference proteome</keyword>
<keyword evidence="1" id="KW-0472">Membrane</keyword>
<name>B7KMT0_GLOC7</name>
<evidence type="ECO:0000313" key="4">
    <source>
        <dbReference type="Proteomes" id="UP000002384"/>
    </source>
</evidence>
<gene>
    <name evidence="3" type="ordered locus">PCC7424_5535</name>
</gene>
<evidence type="ECO:0000256" key="1">
    <source>
        <dbReference type="SAM" id="Phobius"/>
    </source>
</evidence>
<dbReference type="Proteomes" id="UP000002384">
    <property type="component" value="Plasmid pP742402"/>
</dbReference>
<sequence>MTEKITISSSPILNERLRQARISFNLACCMSVLSALVGFSGPILILSGYVKPGIASTAGGSASGGISFYWMRLAKDANDRLDKLSASHDRNALKE</sequence>
<dbReference type="RefSeq" id="WP_012599607.1">
    <property type="nucleotide sequence ID" value="NC_011737.1"/>
</dbReference>
<feature type="transmembrane region" description="Helical" evidence="1">
    <location>
        <begin position="24"/>
        <end position="47"/>
    </location>
</feature>
<accession>B7KMT0</accession>
<organism evidence="3 4">
    <name type="scientific">Gloeothece citriformis (strain PCC 7424)</name>
    <name type="common">Cyanothece sp. (strain PCC 7424)</name>
    <dbReference type="NCBI Taxonomy" id="65393"/>
    <lineage>
        <taxon>Bacteria</taxon>
        <taxon>Bacillati</taxon>
        <taxon>Cyanobacteriota</taxon>
        <taxon>Cyanophyceae</taxon>
        <taxon>Oscillatoriophycideae</taxon>
        <taxon>Chroococcales</taxon>
        <taxon>Aphanothecaceae</taxon>
        <taxon>Gloeothece</taxon>
        <taxon>Gloeothece citriformis</taxon>
    </lineage>
</organism>
<dbReference type="OrthoDB" id="518133at2"/>
<dbReference type="InterPro" id="IPR048567">
    <property type="entry name" value="CyanoTRADDas_TM"/>
</dbReference>
<proteinExistence type="predicted"/>
<keyword evidence="1" id="KW-0812">Transmembrane</keyword>